<evidence type="ECO:0000313" key="1">
    <source>
        <dbReference type="EMBL" id="KZN60213.1"/>
    </source>
</evidence>
<organism evidence="1 2">
    <name type="scientific">Pseudoalteromonas luteoviolacea CPMOR-1</name>
    <dbReference type="NCBI Taxonomy" id="1365248"/>
    <lineage>
        <taxon>Bacteria</taxon>
        <taxon>Pseudomonadati</taxon>
        <taxon>Pseudomonadota</taxon>
        <taxon>Gammaproteobacteria</taxon>
        <taxon>Alteromonadales</taxon>
        <taxon>Pseudoalteromonadaceae</taxon>
        <taxon>Pseudoalteromonas</taxon>
    </lineage>
</organism>
<sequence length="79" mass="9265">MLVIPGIFKGVKSKINIKNKHNYDNLQTYKTNLLLPNSHAYIALKILYITTANHKIMYLTTKIYIQNLCIFYSFIEELL</sequence>
<proteinExistence type="predicted"/>
<gene>
    <name evidence="1" type="ORF">N473_24855</name>
</gene>
<dbReference type="Proteomes" id="UP000076486">
    <property type="component" value="Unassembled WGS sequence"/>
</dbReference>
<comment type="caution">
    <text evidence="1">The sequence shown here is derived from an EMBL/GenBank/DDBJ whole genome shotgun (WGS) entry which is preliminary data.</text>
</comment>
<dbReference type="PATRIC" id="fig|1365248.3.peg.4096"/>
<name>A0A167IXS3_9GAMM</name>
<accession>A0A167IXS3</accession>
<reference evidence="1 2" key="1">
    <citation type="submission" date="2013-07" db="EMBL/GenBank/DDBJ databases">
        <title>Comparative Genomic and Metabolomic Analysis of Twelve Strains of Pseudoalteromonas luteoviolacea.</title>
        <authorList>
            <person name="Vynne N.G."/>
            <person name="Mansson M."/>
            <person name="Gram L."/>
        </authorList>
    </citation>
    <scope>NUCLEOTIDE SEQUENCE [LARGE SCALE GENOMIC DNA]</scope>
    <source>
        <strain evidence="1 2">CPMOR-1</strain>
    </source>
</reference>
<protein>
    <submittedName>
        <fullName evidence="1">Uncharacterized protein</fullName>
    </submittedName>
</protein>
<evidence type="ECO:0000313" key="2">
    <source>
        <dbReference type="Proteomes" id="UP000076486"/>
    </source>
</evidence>
<dbReference type="EMBL" id="AUYC01000046">
    <property type="protein sequence ID" value="KZN60213.1"/>
    <property type="molecule type" value="Genomic_DNA"/>
</dbReference>
<dbReference type="AlphaFoldDB" id="A0A167IXS3"/>